<feature type="DNA-binding region" description="H-T-H motif" evidence="5">
    <location>
        <begin position="18"/>
        <end position="37"/>
    </location>
</feature>
<protein>
    <recommendedName>
        <fullName evidence="5">Bifunctional ligase/repressor BirA</fullName>
    </recommendedName>
    <alternativeName>
        <fullName evidence="5">Biotin--[acetyl-CoA-carboxylase] ligase</fullName>
        <ecNumber evidence="5">6.3.4.15</ecNumber>
    </alternativeName>
    <alternativeName>
        <fullName evidence="5">Biotin--protein ligase</fullName>
    </alternativeName>
    <alternativeName>
        <fullName evidence="5">Biotin-[acetyl-CoA carboxylase] synthetase</fullName>
    </alternativeName>
</protein>
<dbReference type="Pfam" id="PF02237">
    <property type="entry name" value="BPL_C"/>
    <property type="match status" value="1"/>
</dbReference>
<dbReference type="InterPro" id="IPR013196">
    <property type="entry name" value="HTH_11"/>
</dbReference>
<keyword evidence="8" id="KW-1185">Reference proteome</keyword>
<comment type="caution">
    <text evidence="5">Lacks conserved residue(s) required for the propagation of feature annotation.</text>
</comment>
<feature type="domain" description="BPL/LPL catalytic" evidence="6">
    <location>
        <begin position="66"/>
        <end position="254"/>
    </location>
</feature>
<dbReference type="InterPro" id="IPR045864">
    <property type="entry name" value="aa-tRNA-synth_II/BPL/LPL"/>
</dbReference>
<evidence type="ECO:0000313" key="7">
    <source>
        <dbReference type="EMBL" id="MBP1888863.1"/>
    </source>
</evidence>
<gene>
    <name evidence="5" type="primary">birA</name>
    <name evidence="7" type="ORF">J2Z53_000442</name>
</gene>
<comment type="similarity">
    <text evidence="5">Belongs to the biotin--protein ligase family.</text>
</comment>
<name>A0ABS4EXY5_9CLOT</name>
<dbReference type="PROSITE" id="PS51733">
    <property type="entry name" value="BPL_LPL_CATALYTIC"/>
    <property type="match status" value="1"/>
</dbReference>
<dbReference type="Gene3D" id="1.10.10.10">
    <property type="entry name" value="Winged helix-like DNA-binding domain superfamily/Winged helix DNA-binding domain"/>
    <property type="match status" value="1"/>
</dbReference>
<proteinExistence type="inferred from homology"/>
<keyword evidence="5" id="KW-0804">Transcription</keyword>
<evidence type="ECO:0000256" key="3">
    <source>
        <dbReference type="ARBA" id="ARBA00022840"/>
    </source>
</evidence>
<dbReference type="InterPro" id="IPR036388">
    <property type="entry name" value="WH-like_DNA-bd_sf"/>
</dbReference>
<dbReference type="InterPro" id="IPR036390">
    <property type="entry name" value="WH_DNA-bd_sf"/>
</dbReference>
<dbReference type="Gene3D" id="3.30.930.10">
    <property type="entry name" value="Bira Bifunctional Protein, Domain 2"/>
    <property type="match status" value="1"/>
</dbReference>
<dbReference type="CDD" id="cd16442">
    <property type="entry name" value="BPL"/>
    <property type="match status" value="1"/>
</dbReference>
<dbReference type="InterPro" id="IPR004143">
    <property type="entry name" value="BPL_LPL_catalytic"/>
</dbReference>
<dbReference type="HAMAP" id="MF_00978">
    <property type="entry name" value="Bifunct_BirA"/>
    <property type="match status" value="1"/>
</dbReference>
<dbReference type="Pfam" id="PF08279">
    <property type="entry name" value="HTH_11"/>
    <property type="match status" value="1"/>
</dbReference>
<dbReference type="InterPro" id="IPR003142">
    <property type="entry name" value="BPL_C"/>
</dbReference>
<dbReference type="Gene3D" id="2.30.30.100">
    <property type="match status" value="1"/>
</dbReference>
<dbReference type="GO" id="GO:0004077">
    <property type="term" value="F:biotin--[biotin carboxyl-carrier protein] ligase activity"/>
    <property type="evidence" value="ECO:0007669"/>
    <property type="project" value="UniProtKB-EC"/>
</dbReference>
<keyword evidence="5" id="KW-0805">Transcription regulation</keyword>
<dbReference type="Proteomes" id="UP000783390">
    <property type="component" value="Unassembled WGS sequence"/>
</dbReference>
<dbReference type="EC" id="6.3.4.15" evidence="5"/>
<dbReference type="Pfam" id="PF03099">
    <property type="entry name" value="BPL_LplA_LipB"/>
    <property type="match status" value="1"/>
</dbReference>
<keyword evidence="5" id="KW-0238">DNA-binding</keyword>
<keyword evidence="5" id="KW-0678">Repressor</keyword>
<feature type="binding site" evidence="5">
    <location>
        <begin position="89"/>
        <end position="91"/>
    </location>
    <ligand>
        <name>biotin</name>
        <dbReference type="ChEBI" id="CHEBI:57586"/>
    </ligand>
</feature>
<reference evidence="7 8" key="1">
    <citation type="submission" date="2021-03" db="EMBL/GenBank/DDBJ databases">
        <title>Genomic Encyclopedia of Type Strains, Phase IV (KMG-IV): sequencing the most valuable type-strain genomes for metagenomic binning, comparative biology and taxonomic classification.</title>
        <authorList>
            <person name="Goeker M."/>
        </authorList>
    </citation>
    <scope>NUCLEOTIDE SEQUENCE [LARGE SCALE GENOMIC DNA]</scope>
    <source>
        <strain evidence="7 8">DSM 3984</strain>
    </source>
</reference>
<evidence type="ECO:0000313" key="8">
    <source>
        <dbReference type="Proteomes" id="UP000783390"/>
    </source>
</evidence>
<keyword evidence="4 5" id="KW-0092">Biotin</keyword>
<evidence type="ECO:0000256" key="4">
    <source>
        <dbReference type="ARBA" id="ARBA00023267"/>
    </source>
</evidence>
<keyword evidence="3 5" id="KW-0067">ATP-binding</keyword>
<comment type="function">
    <text evidence="5">Acts both as a biotin--[acetyl-CoA-carboxylase] ligase and a repressor.</text>
</comment>
<evidence type="ECO:0000256" key="5">
    <source>
        <dbReference type="HAMAP-Rule" id="MF_00978"/>
    </source>
</evidence>
<keyword evidence="1 5" id="KW-0436">Ligase</keyword>
<sequence length="320" mass="36325">MKNKILTLLENSNNYISGEKISNYLGVSRNSIWKHINKLKEEGYIIDAIKNKGYKLIKSPDIIDFSSVNKFLSTKTLGRKFYYFKEINSTNTVAKDLAKKETSHGTIITAEIQTNGTGRFKRNWHSPKGGIWASLILKPNLSPNYANKITLIAAASVFKTLKYLNIESKIKWPNDIYVNNKKLCGILTLMNCDMDTINYIIVGIGMNINITKDEFTGDLSNATSLLIEKGKKYNRGEILALFLNNFENFYDDFLENNNLLEVIDICRNNALFKNTKAKLITPREEKDVICLGIDNEGELIIKETNGQIKKVLSGELTFKI</sequence>
<dbReference type="EMBL" id="JAGGJZ010000001">
    <property type="protein sequence ID" value="MBP1888863.1"/>
    <property type="molecule type" value="Genomic_DNA"/>
</dbReference>
<dbReference type="RefSeq" id="WP_209795583.1">
    <property type="nucleotide sequence ID" value="NZ_JAGGJZ010000001.1"/>
</dbReference>
<feature type="binding site" evidence="5">
    <location>
        <position position="182"/>
    </location>
    <ligand>
        <name>biotin</name>
        <dbReference type="ChEBI" id="CHEBI:57586"/>
    </ligand>
</feature>
<dbReference type="PANTHER" id="PTHR12835:SF5">
    <property type="entry name" value="BIOTIN--PROTEIN LIGASE"/>
    <property type="match status" value="1"/>
</dbReference>
<comment type="caution">
    <text evidence="7">The sequence shown here is derived from an EMBL/GenBank/DDBJ whole genome shotgun (WGS) entry which is preliminary data.</text>
</comment>
<accession>A0ABS4EXY5</accession>
<dbReference type="CDD" id="cd00090">
    <property type="entry name" value="HTH_ARSR"/>
    <property type="match status" value="1"/>
</dbReference>
<evidence type="ECO:0000256" key="1">
    <source>
        <dbReference type="ARBA" id="ARBA00022598"/>
    </source>
</evidence>
<organism evidence="7 8">
    <name type="scientific">Clostridium moniliforme</name>
    <dbReference type="NCBI Taxonomy" id="39489"/>
    <lineage>
        <taxon>Bacteria</taxon>
        <taxon>Bacillati</taxon>
        <taxon>Bacillota</taxon>
        <taxon>Clostridia</taxon>
        <taxon>Eubacteriales</taxon>
        <taxon>Clostridiaceae</taxon>
        <taxon>Clostridium</taxon>
    </lineage>
</organism>
<keyword evidence="2 5" id="KW-0547">Nucleotide-binding</keyword>
<dbReference type="InterPro" id="IPR008988">
    <property type="entry name" value="Transcriptional_repressor_C"/>
</dbReference>
<dbReference type="InterPro" id="IPR011991">
    <property type="entry name" value="ArsR-like_HTH"/>
</dbReference>
<evidence type="ECO:0000256" key="2">
    <source>
        <dbReference type="ARBA" id="ARBA00022741"/>
    </source>
</evidence>
<comment type="catalytic activity">
    <reaction evidence="5">
        <text>biotin + L-lysyl-[protein] + ATP = N(6)-biotinyl-L-lysyl-[protein] + AMP + diphosphate + H(+)</text>
        <dbReference type="Rhea" id="RHEA:11756"/>
        <dbReference type="Rhea" id="RHEA-COMP:9752"/>
        <dbReference type="Rhea" id="RHEA-COMP:10505"/>
        <dbReference type="ChEBI" id="CHEBI:15378"/>
        <dbReference type="ChEBI" id="CHEBI:29969"/>
        <dbReference type="ChEBI" id="CHEBI:30616"/>
        <dbReference type="ChEBI" id="CHEBI:33019"/>
        <dbReference type="ChEBI" id="CHEBI:57586"/>
        <dbReference type="ChEBI" id="CHEBI:83144"/>
        <dbReference type="ChEBI" id="CHEBI:456215"/>
        <dbReference type="EC" id="6.3.4.15"/>
    </reaction>
</comment>
<dbReference type="PANTHER" id="PTHR12835">
    <property type="entry name" value="BIOTIN PROTEIN LIGASE"/>
    <property type="match status" value="1"/>
</dbReference>
<dbReference type="InterPro" id="IPR004408">
    <property type="entry name" value="Biotin_CoA_COase_ligase"/>
</dbReference>
<feature type="binding site" evidence="5">
    <location>
        <position position="113"/>
    </location>
    <ligand>
        <name>biotin</name>
        <dbReference type="ChEBI" id="CHEBI:57586"/>
    </ligand>
</feature>
<dbReference type="SUPFAM" id="SSF55681">
    <property type="entry name" value="Class II aaRS and biotin synthetases"/>
    <property type="match status" value="1"/>
</dbReference>
<dbReference type="SUPFAM" id="SSF50037">
    <property type="entry name" value="C-terminal domain of transcriptional repressors"/>
    <property type="match status" value="1"/>
</dbReference>
<dbReference type="SUPFAM" id="SSF46785">
    <property type="entry name" value="Winged helix' DNA-binding domain"/>
    <property type="match status" value="1"/>
</dbReference>
<evidence type="ECO:0000259" key="6">
    <source>
        <dbReference type="PROSITE" id="PS51733"/>
    </source>
</evidence>
<dbReference type="NCBIfam" id="TIGR00121">
    <property type="entry name" value="birA_ligase"/>
    <property type="match status" value="1"/>
</dbReference>
<dbReference type="InterPro" id="IPR030855">
    <property type="entry name" value="Bifunct_BirA"/>
</dbReference>